<accession>M2MIJ6</accession>
<dbReference type="OrthoDB" id="5954308at2759"/>
<feature type="transmembrane region" description="Helical" evidence="6">
    <location>
        <begin position="194"/>
        <end position="215"/>
    </location>
</feature>
<evidence type="ECO:0000256" key="1">
    <source>
        <dbReference type="ARBA" id="ARBA00004141"/>
    </source>
</evidence>
<dbReference type="Pfam" id="PF08592">
    <property type="entry name" value="Anthrone_oxy"/>
    <property type="match status" value="1"/>
</dbReference>
<evidence type="ECO:0000256" key="2">
    <source>
        <dbReference type="ARBA" id="ARBA00022692"/>
    </source>
</evidence>
<gene>
    <name evidence="7" type="ORF">BAUCODRAFT_152392</name>
</gene>
<dbReference type="AlphaFoldDB" id="M2MIJ6"/>
<keyword evidence="3 6" id="KW-1133">Transmembrane helix</keyword>
<evidence type="ECO:0000256" key="4">
    <source>
        <dbReference type="ARBA" id="ARBA00023136"/>
    </source>
</evidence>
<feature type="transmembrane region" description="Helical" evidence="6">
    <location>
        <begin position="96"/>
        <end position="115"/>
    </location>
</feature>
<evidence type="ECO:0000256" key="6">
    <source>
        <dbReference type="SAM" id="Phobius"/>
    </source>
</evidence>
<proteinExistence type="inferred from homology"/>
<reference evidence="7 8" key="1">
    <citation type="journal article" date="2012" name="PLoS Pathog.">
        <title>Diverse lifestyles and strategies of plant pathogenesis encoded in the genomes of eighteen Dothideomycetes fungi.</title>
        <authorList>
            <person name="Ohm R.A."/>
            <person name="Feau N."/>
            <person name="Henrissat B."/>
            <person name="Schoch C.L."/>
            <person name="Horwitz B.A."/>
            <person name="Barry K.W."/>
            <person name="Condon B.J."/>
            <person name="Copeland A.C."/>
            <person name="Dhillon B."/>
            <person name="Glaser F."/>
            <person name="Hesse C.N."/>
            <person name="Kosti I."/>
            <person name="LaButti K."/>
            <person name="Lindquist E.A."/>
            <person name="Lucas S."/>
            <person name="Salamov A.A."/>
            <person name="Bradshaw R.E."/>
            <person name="Ciuffetti L."/>
            <person name="Hamelin R.C."/>
            <person name="Kema G.H.J."/>
            <person name="Lawrence C."/>
            <person name="Scott J.A."/>
            <person name="Spatafora J.W."/>
            <person name="Turgeon B.G."/>
            <person name="de Wit P.J.G.M."/>
            <person name="Zhong S."/>
            <person name="Goodwin S.B."/>
            <person name="Grigoriev I.V."/>
        </authorList>
    </citation>
    <scope>NUCLEOTIDE SEQUENCE [LARGE SCALE GENOMIC DNA]</scope>
    <source>
        <strain evidence="7 8">UAMH 10762</strain>
    </source>
</reference>
<dbReference type="EMBL" id="KB445564">
    <property type="protein sequence ID" value="EMC91098.1"/>
    <property type="molecule type" value="Genomic_DNA"/>
</dbReference>
<dbReference type="GeneID" id="19109222"/>
<evidence type="ECO:0000313" key="7">
    <source>
        <dbReference type="EMBL" id="EMC91098.1"/>
    </source>
</evidence>
<dbReference type="KEGG" id="bcom:BAUCODRAFT_152392"/>
<dbReference type="GO" id="GO:0016020">
    <property type="term" value="C:membrane"/>
    <property type="evidence" value="ECO:0007669"/>
    <property type="project" value="UniProtKB-SubCell"/>
</dbReference>
<dbReference type="InterPro" id="IPR013901">
    <property type="entry name" value="Anthrone_oxy"/>
</dbReference>
<name>M2MIJ6_BAUPA</name>
<comment type="subcellular location">
    <subcellularLocation>
        <location evidence="1">Membrane</location>
        <topology evidence="1">Multi-pass membrane protein</topology>
    </subcellularLocation>
</comment>
<dbReference type="RefSeq" id="XP_007681575.1">
    <property type="nucleotide sequence ID" value="XM_007683385.1"/>
</dbReference>
<evidence type="ECO:0000256" key="3">
    <source>
        <dbReference type="ARBA" id="ARBA00022989"/>
    </source>
</evidence>
<dbReference type="Proteomes" id="UP000011761">
    <property type="component" value="Unassembled WGS sequence"/>
</dbReference>
<feature type="transmembrane region" description="Helical" evidence="6">
    <location>
        <begin position="6"/>
        <end position="29"/>
    </location>
</feature>
<keyword evidence="2 6" id="KW-0812">Transmembrane</keyword>
<evidence type="ECO:0008006" key="9">
    <source>
        <dbReference type="Google" id="ProtNLM"/>
    </source>
</evidence>
<dbReference type="eggNOG" id="ENOG502SF5R">
    <property type="taxonomic scope" value="Eukaryota"/>
</dbReference>
<dbReference type="OMA" id="SLPMVRW"/>
<organism evidence="7 8">
    <name type="scientific">Baudoinia panamericana (strain UAMH 10762)</name>
    <name type="common">Angels' share fungus</name>
    <name type="synonym">Baudoinia compniacensis (strain UAMH 10762)</name>
    <dbReference type="NCBI Taxonomy" id="717646"/>
    <lineage>
        <taxon>Eukaryota</taxon>
        <taxon>Fungi</taxon>
        <taxon>Dikarya</taxon>
        <taxon>Ascomycota</taxon>
        <taxon>Pezizomycotina</taxon>
        <taxon>Dothideomycetes</taxon>
        <taxon>Dothideomycetidae</taxon>
        <taxon>Mycosphaerellales</taxon>
        <taxon>Teratosphaeriaceae</taxon>
        <taxon>Baudoinia</taxon>
    </lineage>
</organism>
<evidence type="ECO:0000256" key="5">
    <source>
        <dbReference type="ARBA" id="ARBA00034313"/>
    </source>
</evidence>
<protein>
    <recommendedName>
        <fullName evidence="9">DUF1772 domain-containing protein</fullName>
    </recommendedName>
</protein>
<dbReference type="PANTHER" id="PTHR35042">
    <property type="entry name" value="ANTHRONE OXYGENASE ENCC"/>
    <property type="match status" value="1"/>
</dbReference>
<sequence length="216" mass="22536">MASATTAAQVVSVSVALLASGGIATLSLFDIPEFQSQPASRALPMTRWLFSRGSHMFPQAAMVSSAGFAYLAYKALPAGPLAQAFQAALTGVKLPGYLAASALTFAIAPFTIIFMKETNFTLIKKNAELGGARSAKSAEQNGPQLAQRSAEDSIYGKGEADEFSDLSVPQGKTKQSSSAEDDERVRKLLGDFALLNNVRAVLMGAGGIAGLWTALA</sequence>
<evidence type="ECO:0000313" key="8">
    <source>
        <dbReference type="Proteomes" id="UP000011761"/>
    </source>
</evidence>
<keyword evidence="4 6" id="KW-0472">Membrane</keyword>
<comment type="similarity">
    <text evidence="5">Belongs to the anthrone oxygenase family.</text>
</comment>
<dbReference type="HOGENOM" id="CLU_1320942_0_0_1"/>
<keyword evidence="8" id="KW-1185">Reference proteome</keyword>
<dbReference type="PANTHER" id="PTHR35042:SF1">
    <property type="entry name" value="DUF1772-DOMAIN-CONTAINING PROTEIN"/>
    <property type="match status" value="1"/>
</dbReference>